<keyword evidence="1" id="KW-0472">Membrane</keyword>
<sequence>MKKISSLLLILLTPIFLYSHSLVLSVMDNEDGTITAQGVFNTGQSAAGALLVLEALHNKEILFEKRLPASNELTIDIPKIPYQIVLDGGEGHTVIKDGIAPPDGFKEVKVSEKSKEKPKKRSRTDATIATSNAVTISILIAFILLLATIFISIKNTNKLLLELKNK</sequence>
<keyword evidence="4" id="KW-1185">Reference proteome</keyword>
<accession>A0A347THY9</accession>
<dbReference type="EMBL" id="NXAO01000001">
    <property type="protein sequence ID" value="PHO16731.1"/>
    <property type="molecule type" value="Genomic_DNA"/>
</dbReference>
<evidence type="ECO:0000313" key="2">
    <source>
        <dbReference type="EMBL" id="AXX86217.1"/>
    </source>
</evidence>
<feature type="transmembrane region" description="Helical" evidence="1">
    <location>
        <begin position="133"/>
        <end position="153"/>
    </location>
</feature>
<evidence type="ECO:0000313" key="5">
    <source>
        <dbReference type="Proteomes" id="UP000264693"/>
    </source>
</evidence>
<dbReference type="RefSeq" id="WP_099309812.1">
    <property type="nucleotide sequence ID" value="NZ_CP032101.1"/>
</dbReference>
<protein>
    <submittedName>
        <fullName evidence="2">Putative membrane protein</fullName>
    </submittedName>
</protein>
<dbReference type="AlphaFoldDB" id="A0A347THY9"/>
<gene>
    <name evidence="2" type="ORF">AMRN_0449</name>
    <name evidence="3" type="ORF">CPH92_00215</name>
</gene>
<evidence type="ECO:0000256" key="1">
    <source>
        <dbReference type="SAM" id="Phobius"/>
    </source>
</evidence>
<organism evidence="2 5">
    <name type="scientific">Malaciobacter marinus</name>
    <dbReference type="NCBI Taxonomy" id="505249"/>
    <lineage>
        <taxon>Bacteria</taxon>
        <taxon>Pseudomonadati</taxon>
        <taxon>Campylobacterota</taxon>
        <taxon>Epsilonproteobacteria</taxon>
        <taxon>Campylobacterales</taxon>
        <taxon>Arcobacteraceae</taxon>
        <taxon>Malaciobacter</taxon>
    </lineage>
</organism>
<dbReference type="EMBL" id="CP032101">
    <property type="protein sequence ID" value="AXX86217.1"/>
    <property type="molecule type" value="Genomic_DNA"/>
</dbReference>
<evidence type="ECO:0000313" key="3">
    <source>
        <dbReference type="EMBL" id="PHO16731.1"/>
    </source>
</evidence>
<reference evidence="3" key="2">
    <citation type="submission" date="2017-09" db="EMBL/GenBank/DDBJ databases">
        <authorList>
            <person name="Perez-Cataluna A."/>
            <person name="Figueras M.J."/>
            <person name="Salas-Masso N."/>
        </authorList>
    </citation>
    <scope>NUCLEOTIDE SEQUENCE</scope>
    <source>
        <strain evidence="3">CECT 7727</strain>
    </source>
</reference>
<evidence type="ECO:0000313" key="4">
    <source>
        <dbReference type="Proteomes" id="UP000224740"/>
    </source>
</evidence>
<proteinExistence type="predicted"/>
<dbReference type="KEGG" id="amar:AMRN_0449"/>
<reference evidence="4" key="1">
    <citation type="submission" date="2017-09" db="EMBL/GenBank/DDBJ databases">
        <title>Arcobacter canalis sp. nov., a new species isolated from a water canal contaminated with urban sewage.</title>
        <authorList>
            <person name="Perez-Cataluna A."/>
            <person name="Salas-Masso N."/>
            <person name="Figueras M.J."/>
        </authorList>
    </citation>
    <scope>NUCLEOTIDE SEQUENCE [LARGE SCALE GENOMIC DNA]</scope>
    <source>
        <strain evidence="4">CECT 7727</strain>
    </source>
</reference>
<reference evidence="2 5" key="3">
    <citation type="submission" date="2018-08" db="EMBL/GenBank/DDBJ databases">
        <title>Complete genome of the Arcobacter marinus type strain JCM 15502.</title>
        <authorList>
            <person name="Miller W.G."/>
            <person name="Yee E."/>
            <person name="Huynh S."/>
            <person name="Parker C.T."/>
        </authorList>
    </citation>
    <scope>NUCLEOTIDE SEQUENCE [LARGE SCALE GENOMIC DNA]</scope>
    <source>
        <strain evidence="2 5">JCM 15502</strain>
    </source>
</reference>
<dbReference type="Proteomes" id="UP000224740">
    <property type="component" value="Unassembled WGS sequence"/>
</dbReference>
<dbReference type="Proteomes" id="UP000264693">
    <property type="component" value="Chromosome"/>
</dbReference>
<name>A0A347THY9_9BACT</name>
<keyword evidence="1" id="KW-0812">Transmembrane</keyword>
<keyword evidence="1" id="KW-1133">Transmembrane helix</keyword>